<name>A0AAN9AY84_9CAEN</name>
<organism evidence="3 4">
    <name type="scientific">Littorina saxatilis</name>
    <dbReference type="NCBI Taxonomy" id="31220"/>
    <lineage>
        <taxon>Eukaryota</taxon>
        <taxon>Metazoa</taxon>
        <taxon>Spiralia</taxon>
        <taxon>Lophotrochozoa</taxon>
        <taxon>Mollusca</taxon>
        <taxon>Gastropoda</taxon>
        <taxon>Caenogastropoda</taxon>
        <taxon>Littorinimorpha</taxon>
        <taxon>Littorinoidea</taxon>
        <taxon>Littorinidae</taxon>
        <taxon>Littorina</taxon>
    </lineage>
</organism>
<evidence type="ECO:0000313" key="3">
    <source>
        <dbReference type="EMBL" id="KAK7095595.1"/>
    </source>
</evidence>
<dbReference type="Proteomes" id="UP001374579">
    <property type="component" value="Unassembled WGS sequence"/>
</dbReference>
<keyword evidence="2" id="KW-1133">Transmembrane helix</keyword>
<keyword evidence="2" id="KW-0472">Membrane</keyword>
<feature type="compositionally biased region" description="Polar residues" evidence="1">
    <location>
        <begin position="191"/>
        <end position="200"/>
    </location>
</feature>
<dbReference type="AlphaFoldDB" id="A0AAN9AY84"/>
<feature type="transmembrane region" description="Helical" evidence="2">
    <location>
        <begin position="12"/>
        <end position="35"/>
    </location>
</feature>
<evidence type="ECO:0000256" key="2">
    <source>
        <dbReference type="SAM" id="Phobius"/>
    </source>
</evidence>
<accession>A0AAN9AY84</accession>
<keyword evidence="2" id="KW-0812">Transmembrane</keyword>
<proteinExistence type="predicted"/>
<feature type="region of interest" description="Disordered" evidence="1">
    <location>
        <begin position="126"/>
        <end position="200"/>
    </location>
</feature>
<gene>
    <name evidence="3" type="ORF">V1264_005917</name>
</gene>
<evidence type="ECO:0000313" key="4">
    <source>
        <dbReference type="Proteomes" id="UP001374579"/>
    </source>
</evidence>
<dbReference type="EMBL" id="JBAMIC010000016">
    <property type="protein sequence ID" value="KAK7095595.1"/>
    <property type="molecule type" value="Genomic_DNA"/>
</dbReference>
<reference evidence="3 4" key="1">
    <citation type="submission" date="2024-02" db="EMBL/GenBank/DDBJ databases">
        <title>Chromosome-scale genome assembly of the rough periwinkle Littorina saxatilis.</title>
        <authorList>
            <person name="De Jode A."/>
            <person name="Faria R."/>
            <person name="Formenti G."/>
            <person name="Sims Y."/>
            <person name="Smith T.P."/>
            <person name="Tracey A."/>
            <person name="Wood J.M.D."/>
            <person name="Zagrodzka Z.B."/>
            <person name="Johannesson K."/>
            <person name="Butlin R.K."/>
            <person name="Leder E.H."/>
        </authorList>
    </citation>
    <scope>NUCLEOTIDE SEQUENCE [LARGE SCALE GENOMIC DNA]</scope>
    <source>
        <strain evidence="3">Snail1</strain>
        <tissue evidence="3">Muscle</tissue>
    </source>
</reference>
<sequence length="200" mass="21292">MSMLSGSTDGEFAVGLLSAIATVLPVPIVGIYNMWKRKGSCLEKLRSVVKPTDRWGPATFKMRKVWLNRYSGTLTAETVSDFGSSIFSRDSLKDDFHYVTAHMTTHHPIGTHRSFFTATCPTIQVKESPPPLPQPEAGLVAAAESTGVDLPVGSPLSTDLEERESCVDVSVTPPPGTLGSPNEMGSDKTPGGSSLQGVAD</sequence>
<protein>
    <submittedName>
        <fullName evidence="3">Uncharacterized protein</fullName>
    </submittedName>
</protein>
<evidence type="ECO:0000256" key="1">
    <source>
        <dbReference type="SAM" id="MobiDB-lite"/>
    </source>
</evidence>
<keyword evidence="4" id="KW-1185">Reference proteome</keyword>
<comment type="caution">
    <text evidence="3">The sequence shown here is derived from an EMBL/GenBank/DDBJ whole genome shotgun (WGS) entry which is preliminary data.</text>
</comment>